<accession>A0A8H3BD15</accession>
<name>A0A8H3BD15_9AGAM</name>
<evidence type="ECO:0000313" key="5">
    <source>
        <dbReference type="EMBL" id="CAE6525068.1"/>
    </source>
</evidence>
<feature type="compositionally biased region" description="Pro residues" evidence="2">
    <location>
        <begin position="421"/>
        <end position="432"/>
    </location>
</feature>
<organism evidence="4 6">
    <name type="scientific">Rhizoctonia solani</name>
    <dbReference type="NCBI Taxonomy" id="456999"/>
    <lineage>
        <taxon>Eukaryota</taxon>
        <taxon>Fungi</taxon>
        <taxon>Dikarya</taxon>
        <taxon>Basidiomycota</taxon>
        <taxon>Agaricomycotina</taxon>
        <taxon>Agaricomycetes</taxon>
        <taxon>Cantharellales</taxon>
        <taxon>Ceratobasidiaceae</taxon>
        <taxon>Rhizoctonia</taxon>
    </lineage>
</organism>
<dbReference type="Proteomes" id="UP000663888">
    <property type="component" value="Unassembled WGS sequence"/>
</dbReference>
<evidence type="ECO:0000313" key="6">
    <source>
        <dbReference type="Proteomes" id="UP000663888"/>
    </source>
</evidence>
<dbReference type="EMBL" id="CAJMWX010001046">
    <property type="protein sequence ID" value="CAE6454690.1"/>
    <property type="molecule type" value="Genomic_DNA"/>
</dbReference>
<sequence>MDAPAAAEDHTPSTPELKRTYLSLLPQNAIVDLLLSLDPGVTGSLFPADLAGEVRRMQSNSATDDVDGEGSPDPQPAPPPPRAPSVPPAGGPRTRAGAARAYAAALASKDASSTRPSPVPGGVSFSQTPEPQQPQQPQSSPAFAPIPQPYPSLVVHLPGGSPPLPSPATPTNSAPVSTTTNPMWPPNSPTAESGASSGSGPGPVRNTPVKKTRTGVIGGYNPITSIGPSNEGLPSYEEMIVLALMENQDGEGIAPKDVFAWMSARWPLNANFRPSASQALQKAYKRGRLEKVGTKYKLNPNWHGGATTNRTTRRPQSMAEVPGNYAWAPPPVPPVVSVPPDPRARQTPAPNLSPDPPAAQQAQAEFDAQAQVASLLKALQEAGPGPSNPNTTLTGTEHNHNPNVEGGAQSQLTHLTTPGVPSSPAPAQPLPEAPTLVPVAGSPTAPGPAQSPVQIPQLPVPMPPLPTQVQPGMPTPPIQTAMASPIQMQHGMTLPQNSMSPPIQNGMLQVQNGPGSQLPANVPQQPQPQPQHQAPPPPQNPGAPQPPHPMPPGVPIPYPPFHAAPTALQASLATLASQLANMSKTNQGA</sequence>
<feature type="compositionally biased region" description="Low complexity" evidence="2">
    <location>
        <begin position="358"/>
        <end position="373"/>
    </location>
</feature>
<dbReference type="PROSITE" id="PS51504">
    <property type="entry name" value="H15"/>
    <property type="match status" value="1"/>
</dbReference>
<dbReference type="Gene3D" id="1.10.10.10">
    <property type="entry name" value="Winged helix-like DNA-binding domain superfamily/Winged helix DNA-binding domain"/>
    <property type="match status" value="1"/>
</dbReference>
<evidence type="ECO:0000256" key="1">
    <source>
        <dbReference type="ARBA" id="ARBA00020833"/>
    </source>
</evidence>
<gene>
    <name evidence="5" type="ORF">RDB_LOCUS162751</name>
    <name evidence="4" type="ORF">RDB_LOCUS74948</name>
</gene>
<feature type="region of interest" description="Disordered" evidence="2">
    <location>
        <begin position="41"/>
        <end position="216"/>
    </location>
</feature>
<dbReference type="InterPro" id="IPR005818">
    <property type="entry name" value="Histone_H1/H5_H15"/>
</dbReference>
<dbReference type="SUPFAM" id="SSF46785">
    <property type="entry name" value="Winged helix' DNA-binding domain"/>
    <property type="match status" value="1"/>
</dbReference>
<dbReference type="GO" id="GO:0006334">
    <property type="term" value="P:nucleosome assembly"/>
    <property type="evidence" value="ECO:0007669"/>
    <property type="project" value="InterPro"/>
</dbReference>
<feature type="domain" description="H15" evidence="3">
    <location>
        <begin position="232"/>
        <end position="300"/>
    </location>
</feature>
<evidence type="ECO:0000313" key="4">
    <source>
        <dbReference type="EMBL" id="CAE6454690.1"/>
    </source>
</evidence>
<feature type="compositionally biased region" description="Low complexity" evidence="2">
    <location>
        <begin position="169"/>
        <end position="182"/>
    </location>
</feature>
<dbReference type="Proteomes" id="UP000663861">
    <property type="component" value="Unassembled WGS sequence"/>
</dbReference>
<evidence type="ECO:0000259" key="3">
    <source>
        <dbReference type="PROSITE" id="PS51504"/>
    </source>
</evidence>
<dbReference type="InterPro" id="IPR036390">
    <property type="entry name" value="WH_DNA-bd_sf"/>
</dbReference>
<dbReference type="EMBL" id="CAJMWY010004239">
    <property type="protein sequence ID" value="CAE6525068.1"/>
    <property type="molecule type" value="Genomic_DNA"/>
</dbReference>
<feature type="compositionally biased region" description="Polar residues" evidence="2">
    <location>
        <begin position="494"/>
        <end position="515"/>
    </location>
</feature>
<evidence type="ECO:0000256" key="2">
    <source>
        <dbReference type="SAM" id="MobiDB-lite"/>
    </source>
</evidence>
<dbReference type="InterPro" id="IPR036388">
    <property type="entry name" value="WH-like_DNA-bd_sf"/>
</dbReference>
<feature type="compositionally biased region" description="Pro residues" evidence="2">
    <location>
        <begin position="73"/>
        <end position="90"/>
    </location>
</feature>
<dbReference type="GO" id="GO:0000786">
    <property type="term" value="C:nucleosome"/>
    <property type="evidence" value="ECO:0007669"/>
    <property type="project" value="InterPro"/>
</dbReference>
<feature type="compositionally biased region" description="Polar residues" evidence="2">
    <location>
        <begin position="408"/>
        <end position="420"/>
    </location>
</feature>
<comment type="caution">
    <text evidence="4">The sequence shown here is derived from an EMBL/GenBank/DDBJ whole genome shotgun (WGS) entry which is preliminary data.</text>
</comment>
<feature type="compositionally biased region" description="Low complexity" evidence="2">
    <location>
        <begin position="124"/>
        <end position="143"/>
    </location>
</feature>
<protein>
    <recommendedName>
        <fullName evidence="1">Histone H1</fullName>
    </recommendedName>
</protein>
<feature type="region of interest" description="Disordered" evidence="2">
    <location>
        <begin position="494"/>
        <end position="562"/>
    </location>
</feature>
<feature type="region of interest" description="Disordered" evidence="2">
    <location>
        <begin position="299"/>
        <end position="458"/>
    </location>
</feature>
<proteinExistence type="predicted"/>
<reference evidence="4" key="1">
    <citation type="submission" date="2021-01" db="EMBL/GenBank/DDBJ databases">
        <authorList>
            <person name="Kaushik A."/>
        </authorList>
    </citation>
    <scope>NUCLEOTIDE SEQUENCE</scope>
    <source>
        <strain evidence="4">AG4-R118</strain>
        <strain evidence="5">AG4-RS23</strain>
    </source>
</reference>
<feature type="compositionally biased region" description="Pro residues" evidence="2">
    <location>
        <begin position="525"/>
        <end position="562"/>
    </location>
</feature>
<feature type="compositionally biased region" description="Low complexity" evidence="2">
    <location>
        <begin position="91"/>
        <end position="107"/>
    </location>
</feature>
<dbReference type="GO" id="GO:0003677">
    <property type="term" value="F:DNA binding"/>
    <property type="evidence" value="ECO:0007669"/>
    <property type="project" value="InterPro"/>
</dbReference>
<dbReference type="AlphaFoldDB" id="A0A8H3BD15"/>
<feature type="compositionally biased region" description="Pro residues" evidence="2">
    <location>
        <begin position="328"/>
        <end position="341"/>
    </location>
</feature>